<dbReference type="Proteomes" id="UP000012249">
    <property type="component" value="Unassembled WGS sequence"/>
</dbReference>
<evidence type="ECO:0000313" key="1">
    <source>
        <dbReference type="EMBL" id="EMY12434.1"/>
    </source>
</evidence>
<dbReference type="AlphaFoldDB" id="N1U3F8"/>
<name>N1U3F8_9LEPT</name>
<accession>N1U3F8</accession>
<protein>
    <submittedName>
        <fullName evidence="1">Uncharacterized protein</fullName>
    </submittedName>
</protein>
<gene>
    <name evidence="1" type="ORF">LEP1GSC043_4059</name>
</gene>
<evidence type="ECO:0000313" key="2">
    <source>
        <dbReference type="Proteomes" id="UP000012249"/>
    </source>
</evidence>
<sequence length="69" mass="8332">MAFRTVKGKNILKTECTLHQNTDPFRTLNFWSRRPLDPEPRKICSQIRIRKKIHSPAKKVLRKRFKKRS</sequence>
<comment type="caution">
    <text evidence="1">The sequence shown here is derived from an EMBL/GenBank/DDBJ whole genome shotgun (WGS) entry which is preliminary data.</text>
</comment>
<dbReference type="EMBL" id="AHMI02000298">
    <property type="protein sequence ID" value="EMY12434.1"/>
    <property type="molecule type" value="Genomic_DNA"/>
</dbReference>
<organism evidence="1 2">
    <name type="scientific">Leptospira weilii str. Ecochallenge</name>
    <dbReference type="NCBI Taxonomy" id="1049986"/>
    <lineage>
        <taxon>Bacteria</taxon>
        <taxon>Pseudomonadati</taxon>
        <taxon>Spirochaetota</taxon>
        <taxon>Spirochaetia</taxon>
        <taxon>Leptospirales</taxon>
        <taxon>Leptospiraceae</taxon>
        <taxon>Leptospira</taxon>
    </lineage>
</organism>
<reference evidence="1 2" key="1">
    <citation type="submission" date="2013-02" db="EMBL/GenBank/DDBJ databases">
        <authorList>
            <person name="Harkins D.M."/>
            <person name="Durkin A.S."/>
            <person name="Brinkac L.M."/>
            <person name="Haft D.H."/>
            <person name="Selengut J.D."/>
            <person name="Sanka R."/>
            <person name="DePew J."/>
            <person name="Purushe J."/>
            <person name="Haake D.A."/>
            <person name="Matsunaga J."/>
            <person name="Vinetz J.M."/>
            <person name="Sutton G.G."/>
            <person name="Nierman W.C."/>
            <person name="Fouts D.E."/>
        </authorList>
    </citation>
    <scope>NUCLEOTIDE SEQUENCE [LARGE SCALE GENOMIC DNA]</scope>
    <source>
        <strain evidence="1 2">Ecochallenge</strain>
    </source>
</reference>
<proteinExistence type="predicted"/>